<keyword evidence="1" id="KW-1133">Transmembrane helix</keyword>
<comment type="caution">
    <text evidence="2">The sequence shown here is derived from an EMBL/GenBank/DDBJ whole genome shotgun (WGS) entry which is preliminary data.</text>
</comment>
<protein>
    <recommendedName>
        <fullName evidence="4">50S ribosomal protein L35</fullName>
    </recommendedName>
</protein>
<evidence type="ECO:0000256" key="1">
    <source>
        <dbReference type="SAM" id="Phobius"/>
    </source>
</evidence>
<evidence type="ECO:0000313" key="2">
    <source>
        <dbReference type="EMBL" id="MBV2358867.1"/>
    </source>
</evidence>
<keyword evidence="3" id="KW-1185">Reference proteome</keyword>
<dbReference type="Proteomes" id="UP001166293">
    <property type="component" value="Unassembled WGS sequence"/>
</dbReference>
<name>A0ABS6N4B6_9RHOB</name>
<proteinExistence type="predicted"/>
<sequence length="73" mass="7498">MDPDTALVVALVIGVLSIPAIVSAFSEGRSPRVAAFVLIAAGALAVYAINQSGGYALHELPDVVFRVIAKFTG</sequence>
<keyword evidence="1" id="KW-0812">Transmembrane</keyword>
<reference evidence="2" key="1">
    <citation type="submission" date="2021-06" db="EMBL/GenBank/DDBJ databases">
        <title>Thalassococcus sp. CAU 1522 isolated from sea sand, Republic of Korea.</title>
        <authorList>
            <person name="Kim W."/>
        </authorList>
    </citation>
    <scope>NUCLEOTIDE SEQUENCE</scope>
    <source>
        <strain evidence="2">CAU 1522</strain>
    </source>
</reference>
<evidence type="ECO:0008006" key="4">
    <source>
        <dbReference type="Google" id="ProtNLM"/>
    </source>
</evidence>
<feature type="transmembrane region" description="Helical" evidence="1">
    <location>
        <begin position="6"/>
        <end position="26"/>
    </location>
</feature>
<evidence type="ECO:0000313" key="3">
    <source>
        <dbReference type="Proteomes" id="UP001166293"/>
    </source>
</evidence>
<organism evidence="2 3">
    <name type="scientific">Thalassococcus arenae</name>
    <dbReference type="NCBI Taxonomy" id="2851652"/>
    <lineage>
        <taxon>Bacteria</taxon>
        <taxon>Pseudomonadati</taxon>
        <taxon>Pseudomonadota</taxon>
        <taxon>Alphaproteobacteria</taxon>
        <taxon>Rhodobacterales</taxon>
        <taxon>Roseobacteraceae</taxon>
        <taxon>Thalassococcus</taxon>
    </lineage>
</organism>
<accession>A0ABS6N4B6</accession>
<keyword evidence="1" id="KW-0472">Membrane</keyword>
<dbReference type="EMBL" id="JAHRWL010000001">
    <property type="protein sequence ID" value="MBV2358867.1"/>
    <property type="molecule type" value="Genomic_DNA"/>
</dbReference>
<gene>
    <name evidence="2" type="ORF">KUH32_03700</name>
</gene>
<dbReference type="RefSeq" id="WP_217776714.1">
    <property type="nucleotide sequence ID" value="NZ_JAHRWL010000001.1"/>
</dbReference>
<feature type="transmembrane region" description="Helical" evidence="1">
    <location>
        <begin position="33"/>
        <end position="50"/>
    </location>
</feature>